<name>A0AAQ4E207_AMBAM</name>
<proteinExistence type="predicted"/>
<dbReference type="GO" id="GO:0004535">
    <property type="term" value="F:poly(A)-specific ribonuclease activity"/>
    <property type="evidence" value="ECO:0007669"/>
    <property type="project" value="InterPro"/>
</dbReference>
<dbReference type="InterPro" id="IPR012337">
    <property type="entry name" value="RNaseH-like_sf"/>
</dbReference>
<dbReference type="SUPFAM" id="SSF53098">
    <property type="entry name" value="Ribonuclease H-like"/>
    <property type="match status" value="1"/>
</dbReference>
<reference evidence="1 2" key="1">
    <citation type="journal article" date="2023" name="Arcadia Sci">
        <title>De novo assembly of a long-read Amblyomma americanum tick genome.</title>
        <authorList>
            <person name="Chou S."/>
            <person name="Poskanzer K.E."/>
            <person name="Rollins M."/>
            <person name="Thuy-Boun P.S."/>
        </authorList>
    </citation>
    <scope>NUCLEOTIDE SEQUENCE [LARGE SCALE GENOMIC DNA]</scope>
    <source>
        <strain evidence="1">F_SG_1</strain>
        <tissue evidence="1">Salivary glands</tissue>
    </source>
</reference>
<organism evidence="1 2">
    <name type="scientific">Amblyomma americanum</name>
    <name type="common">Lone star tick</name>
    <dbReference type="NCBI Taxonomy" id="6943"/>
    <lineage>
        <taxon>Eukaryota</taxon>
        <taxon>Metazoa</taxon>
        <taxon>Ecdysozoa</taxon>
        <taxon>Arthropoda</taxon>
        <taxon>Chelicerata</taxon>
        <taxon>Arachnida</taxon>
        <taxon>Acari</taxon>
        <taxon>Parasitiformes</taxon>
        <taxon>Ixodida</taxon>
        <taxon>Ixodoidea</taxon>
        <taxon>Ixodidae</taxon>
        <taxon>Amblyomminae</taxon>
        <taxon>Amblyomma</taxon>
    </lineage>
</organism>
<dbReference type="InterPro" id="IPR036397">
    <property type="entry name" value="RNaseH_sf"/>
</dbReference>
<protein>
    <submittedName>
        <fullName evidence="1">Uncharacterized protein</fullName>
    </submittedName>
</protein>
<sequence length="189" mass="21879">MSPSTRNSRESWRGRSVIQIGLSFFDHIGNARPNCCTWQFNFNFSLWNDMYAEEPMARLANSGIEFKRHEDEGIDPYDFAQAITASGLVLSDEVHWLTYQGRHDFGFLLKVLTNQELPEDESEFNELMHLYFPSYCHVKTITDTFNIYLGTLEEVSAQFQFQQIGPGRLAGNNSLFTGAAFFRIREMFM</sequence>
<accession>A0AAQ4E207</accession>
<keyword evidence="2" id="KW-1185">Reference proteome</keyword>
<gene>
    <name evidence="1" type="ORF">V5799_014787</name>
</gene>
<evidence type="ECO:0000313" key="2">
    <source>
        <dbReference type="Proteomes" id="UP001321473"/>
    </source>
</evidence>
<dbReference type="AlphaFoldDB" id="A0AAQ4E207"/>
<comment type="caution">
    <text evidence="1">The sequence shown here is derived from an EMBL/GenBank/DDBJ whole genome shotgun (WGS) entry which is preliminary data.</text>
</comment>
<dbReference type="Proteomes" id="UP001321473">
    <property type="component" value="Unassembled WGS sequence"/>
</dbReference>
<dbReference type="InterPro" id="IPR039637">
    <property type="entry name" value="CNOT7/CNOT8/Pop2"/>
</dbReference>
<dbReference type="GO" id="GO:0030014">
    <property type="term" value="C:CCR4-NOT complex"/>
    <property type="evidence" value="ECO:0007669"/>
    <property type="project" value="InterPro"/>
</dbReference>
<evidence type="ECO:0000313" key="1">
    <source>
        <dbReference type="EMBL" id="KAK8768747.1"/>
    </source>
</evidence>
<dbReference type="Gene3D" id="3.30.420.10">
    <property type="entry name" value="Ribonuclease H-like superfamily/Ribonuclease H"/>
    <property type="match status" value="1"/>
</dbReference>
<dbReference type="GO" id="GO:0003676">
    <property type="term" value="F:nucleic acid binding"/>
    <property type="evidence" value="ECO:0007669"/>
    <property type="project" value="InterPro"/>
</dbReference>
<dbReference type="PANTHER" id="PTHR10797">
    <property type="entry name" value="CCR4-NOT TRANSCRIPTION COMPLEX SUBUNIT"/>
    <property type="match status" value="1"/>
</dbReference>
<dbReference type="EMBL" id="JARKHS020023508">
    <property type="protein sequence ID" value="KAK8768747.1"/>
    <property type="molecule type" value="Genomic_DNA"/>
</dbReference>